<evidence type="ECO:0000256" key="2">
    <source>
        <dbReference type="ARBA" id="ARBA00022801"/>
    </source>
</evidence>
<dbReference type="Proteomes" id="UP000346198">
    <property type="component" value="Unassembled WGS sequence"/>
</dbReference>
<evidence type="ECO:0000259" key="3">
    <source>
        <dbReference type="Pfam" id="PF20434"/>
    </source>
</evidence>
<evidence type="ECO:0000313" key="5">
    <source>
        <dbReference type="Proteomes" id="UP000346198"/>
    </source>
</evidence>
<evidence type="ECO:0000313" key="4">
    <source>
        <dbReference type="EMBL" id="VGO21894.1"/>
    </source>
</evidence>
<gene>
    <name evidence="4" type="primary">nlhH_7</name>
    <name evidence="4" type="ORF">SCARR_03974</name>
</gene>
<accession>A0A6C2URI2</accession>
<organism evidence="4 5">
    <name type="scientific">Pontiella sulfatireligans</name>
    <dbReference type="NCBI Taxonomy" id="2750658"/>
    <lineage>
        <taxon>Bacteria</taxon>
        <taxon>Pseudomonadati</taxon>
        <taxon>Kiritimatiellota</taxon>
        <taxon>Kiritimatiellia</taxon>
        <taxon>Kiritimatiellales</taxon>
        <taxon>Pontiellaceae</taxon>
        <taxon>Pontiella</taxon>
    </lineage>
</organism>
<dbReference type="EMBL" id="CAAHFH010000002">
    <property type="protein sequence ID" value="VGO21894.1"/>
    <property type="molecule type" value="Genomic_DNA"/>
</dbReference>
<dbReference type="SUPFAM" id="SSF53474">
    <property type="entry name" value="alpha/beta-Hydrolases"/>
    <property type="match status" value="1"/>
</dbReference>
<reference evidence="4 5" key="1">
    <citation type="submission" date="2019-04" db="EMBL/GenBank/DDBJ databases">
        <authorList>
            <person name="Van Vliet M D."/>
        </authorList>
    </citation>
    <scope>NUCLEOTIDE SEQUENCE [LARGE SCALE GENOMIC DNA]</scope>
    <source>
        <strain evidence="4 5">F21</strain>
    </source>
</reference>
<protein>
    <submittedName>
        <fullName evidence="4">Carboxylesterase NlhH</fullName>
    </submittedName>
</protein>
<proteinExistence type="inferred from homology"/>
<dbReference type="AlphaFoldDB" id="A0A6C2URI2"/>
<comment type="similarity">
    <text evidence="1">Belongs to the 'GDXG' lipolytic enzyme family.</text>
</comment>
<dbReference type="GO" id="GO:0004806">
    <property type="term" value="F:triacylglycerol lipase activity"/>
    <property type="evidence" value="ECO:0007669"/>
    <property type="project" value="TreeGrafter"/>
</dbReference>
<dbReference type="InterPro" id="IPR049492">
    <property type="entry name" value="BD-FAE-like_dom"/>
</dbReference>
<dbReference type="InterPro" id="IPR029058">
    <property type="entry name" value="AB_hydrolase_fold"/>
</dbReference>
<dbReference type="PANTHER" id="PTHR48081">
    <property type="entry name" value="AB HYDROLASE SUPERFAMILY PROTEIN C4A8.06C"/>
    <property type="match status" value="1"/>
</dbReference>
<feature type="domain" description="BD-FAE-like" evidence="3">
    <location>
        <begin position="68"/>
        <end position="167"/>
    </location>
</feature>
<sequence length="389" mass="42541">MRIFILVALCAASAFGKGTWEEQQARAEEISAEYQAMNPAVSSERFVFKTVALPDGSKLDLDMRVVRPKQGGPFPVVFFVHGGAWATGSKAQFTHESFVLADQGIAGVRMEYRWKSKGAKYPEAIGDVMDAIDFVRQRAKELNLDFTRVGLAGGSAGGHLSAIAAQLTPECICYDGYNGLFDAYERNGGKFGGGDYTGTTEAEKKKASAIYLIKTPPPDTFLYHGTADTTVVIEQAYRFAEAIRAKGGNAEVLAYEGAGHAFFNKEPYQTASTQALLDHTSYLFGLTDQRPDLSKYKLPPKANAERKDSPMNAAGFLVGDWRQEDDPGKSFTFNSDYTAVSVAGAKLKWEESDGQLFIIWKSGTLAPIKRLSANRISVGKHTYLRESTK</sequence>
<dbReference type="RefSeq" id="WP_136063326.1">
    <property type="nucleotide sequence ID" value="NZ_CAAHFH010000002.1"/>
</dbReference>
<keyword evidence="5" id="KW-1185">Reference proteome</keyword>
<dbReference type="PANTHER" id="PTHR48081:SF30">
    <property type="entry name" value="ACETYL-HYDROLASE LIPR-RELATED"/>
    <property type="match status" value="1"/>
</dbReference>
<dbReference type="Pfam" id="PF20434">
    <property type="entry name" value="BD-FAE"/>
    <property type="match status" value="1"/>
</dbReference>
<name>A0A6C2URI2_9BACT</name>
<keyword evidence="2" id="KW-0378">Hydrolase</keyword>
<dbReference type="Gene3D" id="3.40.50.1820">
    <property type="entry name" value="alpha/beta hydrolase"/>
    <property type="match status" value="1"/>
</dbReference>
<evidence type="ECO:0000256" key="1">
    <source>
        <dbReference type="ARBA" id="ARBA00010515"/>
    </source>
</evidence>
<dbReference type="InterPro" id="IPR050300">
    <property type="entry name" value="GDXG_lipolytic_enzyme"/>
</dbReference>